<keyword evidence="1" id="KW-0479">Metal-binding</keyword>
<dbReference type="InterPro" id="IPR052977">
    <property type="entry name" value="Polyferredoxin-like_ET"/>
</dbReference>
<evidence type="ECO:0000313" key="5">
    <source>
        <dbReference type="EMBL" id="EEK16337.1"/>
    </source>
</evidence>
<feature type="domain" description="4Fe-4S ferredoxin-type" evidence="4">
    <location>
        <begin position="35"/>
        <end position="64"/>
    </location>
</feature>
<evidence type="ECO:0000259" key="4">
    <source>
        <dbReference type="PROSITE" id="PS51379"/>
    </source>
</evidence>
<name>C2MD51_9PORP</name>
<organism evidence="5 6">
    <name type="scientific">Porphyromonas uenonis 60-3</name>
    <dbReference type="NCBI Taxonomy" id="596327"/>
    <lineage>
        <taxon>Bacteria</taxon>
        <taxon>Pseudomonadati</taxon>
        <taxon>Bacteroidota</taxon>
        <taxon>Bacteroidia</taxon>
        <taxon>Bacteroidales</taxon>
        <taxon>Porphyromonadaceae</taxon>
        <taxon>Porphyromonas</taxon>
    </lineage>
</organism>
<protein>
    <submittedName>
        <fullName evidence="5">4Fe-4S binding domain protein</fullName>
    </submittedName>
</protein>
<accession>C2MD51</accession>
<keyword evidence="6" id="KW-1185">Reference proteome</keyword>
<dbReference type="eggNOG" id="COG1143">
    <property type="taxonomic scope" value="Bacteria"/>
</dbReference>
<reference evidence="5 6" key="1">
    <citation type="submission" date="2009-04" db="EMBL/GenBank/DDBJ databases">
        <authorList>
            <person name="Sebastian Y."/>
            <person name="Madupu R."/>
            <person name="Durkin A.S."/>
            <person name="Torralba M."/>
            <person name="Methe B."/>
            <person name="Sutton G.G."/>
            <person name="Strausberg R.L."/>
            <person name="Nelson K.E."/>
        </authorList>
    </citation>
    <scope>NUCLEOTIDE SEQUENCE [LARGE SCALE GENOMIC DNA]</scope>
    <source>
        <strain evidence="5 6">60-3</strain>
    </source>
</reference>
<dbReference type="PANTHER" id="PTHR43193">
    <property type="match status" value="1"/>
</dbReference>
<dbReference type="Proteomes" id="UP000003303">
    <property type="component" value="Unassembled WGS sequence"/>
</dbReference>
<dbReference type="Gene3D" id="3.30.70.20">
    <property type="match status" value="1"/>
</dbReference>
<evidence type="ECO:0000256" key="1">
    <source>
        <dbReference type="ARBA" id="ARBA00022723"/>
    </source>
</evidence>
<dbReference type="STRING" id="596327.PORUE0001_0372"/>
<dbReference type="Pfam" id="PF04432">
    <property type="entry name" value="FrhB_FdhB_C"/>
    <property type="match status" value="1"/>
</dbReference>
<keyword evidence="2" id="KW-0408">Iron</keyword>
<dbReference type="PANTHER" id="PTHR43193:SF2">
    <property type="entry name" value="POLYFERREDOXIN PROTEIN FWDF"/>
    <property type="match status" value="1"/>
</dbReference>
<dbReference type="PROSITE" id="PS51379">
    <property type="entry name" value="4FE4S_FER_2"/>
    <property type="match status" value="2"/>
</dbReference>
<dbReference type="GO" id="GO:0051536">
    <property type="term" value="F:iron-sulfur cluster binding"/>
    <property type="evidence" value="ECO:0007669"/>
    <property type="project" value="UniProtKB-KW"/>
</dbReference>
<dbReference type="SUPFAM" id="SSF54862">
    <property type="entry name" value="4Fe-4S ferredoxins"/>
    <property type="match status" value="1"/>
</dbReference>
<evidence type="ECO:0000256" key="2">
    <source>
        <dbReference type="ARBA" id="ARBA00023004"/>
    </source>
</evidence>
<dbReference type="OrthoDB" id="9813230at2"/>
<dbReference type="GO" id="GO:0046872">
    <property type="term" value="F:metal ion binding"/>
    <property type="evidence" value="ECO:0007669"/>
    <property type="project" value="UniProtKB-KW"/>
</dbReference>
<dbReference type="RefSeq" id="WP_007365778.1">
    <property type="nucleotide sequence ID" value="NZ_ACLR01000182.1"/>
</dbReference>
<gene>
    <name evidence="5" type="ORF">PORUE0001_0372</name>
</gene>
<keyword evidence="3" id="KW-0411">Iron-sulfur</keyword>
<proteinExistence type="predicted"/>
<dbReference type="PROSITE" id="PS00198">
    <property type="entry name" value="4FE4S_FER_1"/>
    <property type="match status" value="1"/>
</dbReference>
<evidence type="ECO:0000256" key="3">
    <source>
        <dbReference type="ARBA" id="ARBA00023014"/>
    </source>
</evidence>
<dbReference type="InterPro" id="IPR007525">
    <property type="entry name" value="FrhB_FdhB_C"/>
</dbReference>
<comment type="caution">
    <text evidence="5">The sequence shown here is derived from an EMBL/GenBank/DDBJ whole genome shotgun (WGS) entry which is preliminary data.</text>
</comment>
<dbReference type="eggNOG" id="COG1035">
    <property type="taxonomic scope" value="Bacteria"/>
</dbReference>
<dbReference type="InterPro" id="IPR017896">
    <property type="entry name" value="4Fe4S_Fe-S-bd"/>
</dbReference>
<dbReference type="AlphaFoldDB" id="C2MD51"/>
<feature type="domain" description="4Fe-4S ferredoxin-type" evidence="4">
    <location>
        <begin position="1"/>
        <end position="30"/>
    </location>
</feature>
<sequence length="394" mass="44607">MIQIEDKRRCCGCEACRQVCPKECIRLERDEEGFGYPVVDLERCIECHKCERVCPFMQLGAPREPLAVYAACATDEGLRKSSSSGGLFTLLAEETLSRGGVVFGARFDETWGVCHDYTETVEGLAPFRGSKYLQSRIGDNYQRAELFLKEGRPVLFTGTPCQIKGLVHYLGRAYDNLTTVDVVCHGVPSPMVWQRYLTTLRAGQGEITGISFRDKSVSGWRRYDFVLQNTEGEGMRQFYGDNIYMRGFLHDLYLRPSCYACMAKGGRSQSDLTLGDYWGVERTCPDLDQALDENKGTSVVLIHSAQGQRLWSELTCRSQETTYASAVAGNPSIEQSVAEPPKRQLFFEQINAEPLDSLIARLTATPLHKRLWRHLHHQAHRVKLRLRHLAQRAH</sequence>
<evidence type="ECO:0000313" key="6">
    <source>
        <dbReference type="Proteomes" id="UP000003303"/>
    </source>
</evidence>
<dbReference type="InterPro" id="IPR017900">
    <property type="entry name" value="4Fe4S_Fe_S_CS"/>
</dbReference>
<dbReference type="Pfam" id="PF12838">
    <property type="entry name" value="Fer4_7"/>
    <property type="match status" value="1"/>
</dbReference>
<dbReference type="EMBL" id="ACLR01000182">
    <property type="protein sequence ID" value="EEK16337.1"/>
    <property type="molecule type" value="Genomic_DNA"/>
</dbReference>